<evidence type="ECO:0000256" key="5">
    <source>
        <dbReference type="ARBA" id="ARBA00022723"/>
    </source>
</evidence>
<dbReference type="PIRSF" id="PIRSF000130">
    <property type="entry name" value="IMPDH"/>
    <property type="match status" value="1"/>
</dbReference>
<dbReference type="CDD" id="cd00381">
    <property type="entry name" value="IMPDH"/>
    <property type="match status" value="1"/>
</dbReference>
<dbReference type="GO" id="GO:0006183">
    <property type="term" value="P:GTP biosynthetic process"/>
    <property type="evidence" value="ECO:0007669"/>
    <property type="project" value="TreeGrafter"/>
</dbReference>
<evidence type="ECO:0000256" key="2">
    <source>
        <dbReference type="ARBA" id="ARBA00004496"/>
    </source>
</evidence>
<dbReference type="HAMAP" id="MF_01964">
    <property type="entry name" value="IMPDH"/>
    <property type="match status" value="1"/>
</dbReference>
<sequence length="558" mass="60502">MSVTNVVDGLSAQELFSTGEGLTYNDFILLPGFIDFVAGDVDLSSPLTKNITLQAPLVSSPMDTVTESEMATAMALCGGIGIIHHNCSPTYQASEVLKVKKYKHGFIRDPVVISQDLLVSDVFRLKEEHGFCGFPVTENGKLGGKLVGIVTSRDIDFLEGSEQLQQSVNLVMTRIENIISAKSGVTLEQANSLLENSKKGKLPIINENGELVALIARTDLKKSRNYPKASKDENKQLLVGAAIGTREDDKERLHLLHQAGADVIVLDSSQGNSVYQIDMIKYIKKNLPSLQVIAGNVVTMAQAKALIDAGADGLRVGMGCGSICTTQEVMAVGRAQGTAVYRVAQYASQFGVPVIGDGGIQSIGHIIKSLALGASTVMMGSMLAGTSESPGEYFFSDGVRLKKYRGMGSLEAMNRKDAKGSALNRYFHSEKDSLKVAQGVSGTIVDKGSALRFLPYIQCGLRHSCQDIGTKSLKNLRAMMLSGELRFERRTHSAQLEGNVHSLFSYEKRLFLKLTAANVMSSKVFSRALIQCNTNSHFKFAIEQPVLIRHHNTSQIMM</sequence>
<evidence type="ECO:0000256" key="13">
    <source>
        <dbReference type="HAMAP-Rule" id="MF_03156"/>
    </source>
</evidence>
<dbReference type="InterPro" id="IPR013785">
    <property type="entry name" value="Aldolase_TIM"/>
</dbReference>
<keyword evidence="11 17" id="KW-0129">CBS domain</keyword>
<dbReference type="PANTHER" id="PTHR11911:SF111">
    <property type="entry name" value="INOSINE-5'-MONOPHOSPHATE DEHYDROGENASE"/>
    <property type="match status" value="1"/>
</dbReference>
<keyword evidence="4 13" id="KW-0963">Cytoplasm</keyword>
<feature type="binding site" evidence="13">
    <location>
        <position position="322"/>
    </location>
    <ligand>
        <name>IMP</name>
        <dbReference type="ChEBI" id="CHEBI:58053"/>
    </ligand>
</feature>
<organism evidence="21 22">
    <name type="scientific">Aphis glycines</name>
    <name type="common">Soybean aphid</name>
    <dbReference type="NCBI Taxonomy" id="307491"/>
    <lineage>
        <taxon>Eukaryota</taxon>
        <taxon>Metazoa</taxon>
        <taxon>Ecdysozoa</taxon>
        <taxon>Arthropoda</taxon>
        <taxon>Hexapoda</taxon>
        <taxon>Insecta</taxon>
        <taxon>Pterygota</taxon>
        <taxon>Neoptera</taxon>
        <taxon>Paraneoptera</taxon>
        <taxon>Hemiptera</taxon>
        <taxon>Sternorrhyncha</taxon>
        <taxon>Aphidomorpha</taxon>
        <taxon>Aphidoidea</taxon>
        <taxon>Aphididae</taxon>
        <taxon>Aphidini</taxon>
        <taxon>Aphis</taxon>
        <taxon>Aphis</taxon>
    </lineage>
</organism>
<keyword evidence="22" id="KW-1185">Reference proteome</keyword>
<evidence type="ECO:0000256" key="1">
    <source>
        <dbReference type="ARBA" id="ARBA00001958"/>
    </source>
</evidence>
<feature type="binding site" evidence="13 15">
    <location>
        <begin position="317"/>
        <end position="319"/>
    </location>
    <ligand>
        <name>NAD(+)</name>
        <dbReference type="ChEBI" id="CHEBI:57540"/>
    </ligand>
</feature>
<feature type="binding site" evidence="13">
    <location>
        <position position="438"/>
    </location>
    <ligand>
        <name>IMP</name>
        <dbReference type="ChEBI" id="CHEBI:58053"/>
    </ligand>
</feature>
<feature type="binding site" evidence="13">
    <location>
        <position position="493"/>
    </location>
    <ligand>
        <name>K(+)</name>
        <dbReference type="ChEBI" id="CHEBI:29103"/>
        <note>ligand shared between two tetrameric partners</note>
    </ligand>
</feature>
<dbReference type="AlphaFoldDB" id="A0A6G0T589"/>
<evidence type="ECO:0000256" key="15">
    <source>
        <dbReference type="PIRSR" id="PIRSR000130-3"/>
    </source>
</evidence>
<evidence type="ECO:0000256" key="10">
    <source>
        <dbReference type="ARBA" id="ARBA00023027"/>
    </source>
</evidence>
<evidence type="ECO:0000256" key="9">
    <source>
        <dbReference type="ARBA" id="ARBA00023002"/>
    </source>
</evidence>
<dbReference type="GO" id="GO:0003938">
    <property type="term" value="F:IMP dehydrogenase activity"/>
    <property type="evidence" value="ECO:0007669"/>
    <property type="project" value="UniProtKB-UniRule"/>
</dbReference>
<feature type="binding site" evidence="13">
    <location>
        <begin position="357"/>
        <end position="359"/>
    </location>
    <ligand>
        <name>IMP</name>
        <dbReference type="ChEBI" id="CHEBI:58053"/>
    </ligand>
</feature>
<gene>
    <name evidence="21" type="ORF">AGLY_014495</name>
</gene>
<dbReference type="OrthoDB" id="416622at2759"/>
<comment type="subunit">
    <text evidence="13">Homotetramer.</text>
</comment>
<dbReference type="PROSITE" id="PS00487">
    <property type="entry name" value="IMP_DH_GMP_RED"/>
    <property type="match status" value="1"/>
</dbReference>
<evidence type="ECO:0000256" key="4">
    <source>
        <dbReference type="ARBA" id="ARBA00022490"/>
    </source>
</evidence>
<evidence type="ECO:0000256" key="6">
    <source>
        <dbReference type="ARBA" id="ARBA00022749"/>
    </source>
</evidence>
<evidence type="ECO:0000256" key="12">
    <source>
        <dbReference type="ARBA" id="ARBA00048028"/>
    </source>
</evidence>
<comment type="function">
    <text evidence="13">Catalyzes the conversion of inosine 5'-phosphate (IMP) to xanthosine 5'-phosphate (XMP), the first committed and rate-limiting step in the de novo synthesis of guanine nucleotides, and therefore plays an important role in the regulation of cell growth.</text>
</comment>
<keyword evidence="9 13" id="KW-0560">Oxidoreductase</keyword>
<reference evidence="21 22" key="1">
    <citation type="submission" date="2019-08" db="EMBL/GenBank/DDBJ databases">
        <title>The genome of the soybean aphid Biotype 1, its phylome, world population structure and adaptation to the North American continent.</title>
        <authorList>
            <person name="Giordano R."/>
            <person name="Donthu R.K."/>
            <person name="Hernandez A.G."/>
            <person name="Wright C.L."/>
            <person name="Zimin A.V."/>
        </authorList>
    </citation>
    <scope>NUCLEOTIDE SEQUENCE [LARGE SCALE GENOMIC DNA]</scope>
    <source>
        <tissue evidence="21">Whole aphids</tissue>
    </source>
</reference>
<evidence type="ECO:0000313" key="21">
    <source>
        <dbReference type="EMBL" id="KAE9525081.1"/>
    </source>
</evidence>
<dbReference type="EC" id="1.1.1.205" evidence="13 19"/>
<comment type="catalytic activity">
    <reaction evidence="12 13 19">
        <text>IMP + NAD(+) + H2O = XMP + NADH + H(+)</text>
        <dbReference type="Rhea" id="RHEA:11708"/>
        <dbReference type="ChEBI" id="CHEBI:15377"/>
        <dbReference type="ChEBI" id="CHEBI:15378"/>
        <dbReference type="ChEBI" id="CHEBI:57464"/>
        <dbReference type="ChEBI" id="CHEBI:57540"/>
        <dbReference type="ChEBI" id="CHEBI:57945"/>
        <dbReference type="ChEBI" id="CHEBI:58053"/>
        <dbReference type="EC" id="1.1.1.205"/>
    </reaction>
</comment>
<keyword evidence="7 13" id="KW-0658">Purine biosynthesis</keyword>
<evidence type="ECO:0000256" key="16">
    <source>
        <dbReference type="PIRSR" id="PIRSR000130-4"/>
    </source>
</evidence>
<dbReference type="CDD" id="cd04601">
    <property type="entry name" value="CBS_pair_IMPDH"/>
    <property type="match status" value="1"/>
</dbReference>
<dbReference type="FunFam" id="3.20.20.70:FF:000007">
    <property type="entry name" value="Chromosome 19 SCAF14664, whole genome shotgun sequence"/>
    <property type="match status" value="1"/>
</dbReference>
<evidence type="ECO:0000256" key="7">
    <source>
        <dbReference type="ARBA" id="ARBA00022755"/>
    </source>
</evidence>
<comment type="pathway">
    <text evidence="13 19">Purine metabolism; XMP biosynthesis via de novo pathway; XMP from IMP: step 1/1.</text>
</comment>
<keyword evidence="8 13" id="KW-0630">Potassium</keyword>
<dbReference type="SMART" id="SM00116">
    <property type="entry name" value="CBS"/>
    <property type="match status" value="2"/>
</dbReference>
<comment type="cofactor">
    <cofactor evidence="1 13">
        <name>K(+)</name>
        <dbReference type="ChEBI" id="CHEBI:29103"/>
    </cofactor>
</comment>
<comment type="caution">
    <text evidence="13">Lacks conserved residue(s) required for the propagation of feature annotation.</text>
</comment>
<evidence type="ECO:0000256" key="8">
    <source>
        <dbReference type="ARBA" id="ARBA00022958"/>
    </source>
</evidence>
<evidence type="ECO:0000256" key="3">
    <source>
        <dbReference type="ARBA" id="ARBA00005502"/>
    </source>
</evidence>
<evidence type="ECO:0000256" key="14">
    <source>
        <dbReference type="PIRSR" id="PIRSR000130-1"/>
    </source>
</evidence>
<evidence type="ECO:0000256" key="17">
    <source>
        <dbReference type="PROSITE-ProRule" id="PRU00703"/>
    </source>
</evidence>
<feature type="binding site" description="in other chain" evidence="13 16">
    <location>
        <position position="319"/>
    </location>
    <ligand>
        <name>K(+)</name>
        <dbReference type="ChEBI" id="CHEBI:29103"/>
        <note>ligand shared between two tetrameric partners</note>
    </ligand>
</feature>
<evidence type="ECO:0000259" key="20">
    <source>
        <dbReference type="PROSITE" id="PS51371"/>
    </source>
</evidence>
<comment type="similarity">
    <text evidence="3 13 18">Belongs to the IMPDH/GMPR family.</text>
</comment>
<dbReference type="SUPFAM" id="SSF54631">
    <property type="entry name" value="CBS-domain pair"/>
    <property type="match status" value="1"/>
</dbReference>
<feature type="binding site" description="in other chain" evidence="13 16">
    <location>
        <position position="321"/>
    </location>
    <ligand>
        <name>K(+)</name>
        <dbReference type="ChEBI" id="CHEBI:29103"/>
        <note>ligand shared between two tetrameric partners</note>
    </ligand>
</feature>
<feature type="domain" description="CBS" evidence="20">
    <location>
        <begin position="106"/>
        <end position="167"/>
    </location>
</feature>
<dbReference type="GO" id="GO:0000166">
    <property type="term" value="F:nucleotide binding"/>
    <property type="evidence" value="ECO:0007669"/>
    <property type="project" value="UniProtKB-UniRule"/>
</dbReference>
<protein>
    <recommendedName>
        <fullName evidence="13 19">Inosine-5'-monophosphate dehydrogenase</fullName>
        <shortName evidence="13">IMP dehydrogenase</shortName>
        <shortName evidence="13">IMPD</shortName>
        <shortName evidence="13">IMPDH</shortName>
        <ecNumber evidence="13 19">1.1.1.205</ecNumber>
    </recommendedName>
</protein>
<dbReference type="PROSITE" id="PS51371">
    <property type="entry name" value="CBS"/>
    <property type="match status" value="2"/>
</dbReference>
<dbReference type="NCBIfam" id="TIGR01302">
    <property type="entry name" value="IMP_dehydrog"/>
    <property type="match status" value="1"/>
</dbReference>
<dbReference type="Pfam" id="PF00571">
    <property type="entry name" value="CBS"/>
    <property type="match status" value="2"/>
</dbReference>
<evidence type="ECO:0000256" key="19">
    <source>
        <dbReference type="RuleBase" id="RU003928"/>
    </source>
</evidence>
<comment type="activity regulation">
    <text evidence="13">Mycophenolic acid (MPA) is a non-competitive inhibitor that prevents formation of the closed enzyme conformation by binding to the same site as the amobile flap. In contrast, mizoribine monophosphate (MZP) is a competitive inhibitor that induces the closed conformation. MPA is a potent inhibitor of mammalian IMPDHs but a poor inhibitor of the bacterial enzymes. MZP is a more potent inhibitor of bacterial IMPDH.</text>
</comment>
<feature type="binding site" evidence="13">
    <location>
        <begin position="404"/>
        <end position="408"/>
    </location>
    <ligand>
        <name>IMP</name>
        <dbReference type="ChEBI" id="CHEBI:58053"/>
    </ligand>
</feature>
<dbReference type="InterPro" id="IPR005990">
    <property type="entry name" value="IMP_DH"/>
</dbReference>
<dbReference type="UniPathway" id="UPA00601">
    <property type="reaction ID" value="UER00295"/>
</dbReference>
<dbReference type="InterPro" id="IPR046342">
    <property type="entry name" value="CBS_dom_sf"/>
</dbReference>
<keyword evidence="6 13" id="KW-0332">GMP biosynthesis</keyword>
<comment type="caution">
    <text evidence="21">The sequence shown here is derived from an EMBL/GenBank/DDBJ whole genome shotgun (WGS) entry which is preliminary data.</text>
</comment>
<feature type="binding site" evidence="13 15">
    <location>
        <begin position="267"/>
        <end position="269"/>
    </location>
    <ligand>
        <name>NAD(+)</name>
        <dbReference type="ChEBI" id="CHEBI:57540"/>
    </ligand>
</feature>
<evidence type="ECO:0000256" key="18">
    <source>
        <dbReference type="RuleBase" id="RU003927"/>
    </source>
</evidence>
<dbReference type="InterPro" id="IPR001093">
    <property type="entry name" value="IMP_DH_GMPRt"/>
</dbReference>
<dbReference type="SUPFAM" id="SSF51412">
    <property type="entry name" value="Inosine monophosphate dehydrogenase (IMPDH)"/>
    <property type="match status" value="1"/>
</dbReference>
<dbReference type="GO" id="GO:0006177">
    <property type="term" value="P:GMP biosynthetic process"/>
    <property type="evidence" value="ECO:0007669"/>
    <property type="project" value="UniProtKB-UniRule"/>
</dbReference>
<feature type="domain" description="CBS" evidence="20">
    <location>
        <begin position="172"/>
        <end position="230"/>
    </location>
</feature>
<dbReference type="Proteomes" id="UP000475862">
    <property type="component" value="Unassembled WGS sequence"/>
</dbReference>
<evidence type="ECO:0000256" key="11">
    <source>
        <dbReference type="ARBA" id="ARBA00023122"/>
    </source>
</evidence>
<keyword evidence="10 13" id="KW-0520">NAD</keyword>
<comment type="subcellular location">
    <subcellularLocation>
        <location evidence="2 13">Cytoplasm</location>
    </subcellularLocation>
</comment>
<feature type="active site" description="Proton acceptor" evidence="13 14">
    <location>
        <position position="425"/>
    </location>
</feature>
<keyword evidence="5 13" id="KW-0479">Metal-binding</keyword>
<dbReference type="EMBL" id="VYZN01000064">
    <property type="protein sequence ID" value="KAE9525081.1"/>
    <property type="molecule type" value="Genomic_DNA"/>
</dbReference>
<name>A0A6G0T589_APHGL</name>
<dbReference type="GO" id="GO:0005737">
    <property type="term" value="C:cytoplasm"/>
    <property type="evidence" value="ECO:0007669"/>
    <property type="project" value="UniProtKB-SubCell"/>
</dbReference>
<feature type="binding site" description="in other chain" evidence="13 16">
    <location>
        <position position="324"/>
    </location>
    <ligand>
        <name>K(+)</name>
        <dbReference type="ChEBI" id="CHEBI:29103"/>
        <note>ligand shared between two tetrameric partners</note>
    </ligand>
</feature>
<evidence type="ECO:0000313" key="22">
    <source>
        <dbReference type="Proteomes" id="UP000475862"/>
    </source>
</evidence>
<proteinExistence type="inferred from homology"/>
<dbReference type="Gene3D" id="3.20.20.70">
    <property type="entry name" value="Aldolase class I"/>
    <property type="match status" value="1"/>
</dbReference>
<feature type="binding site" evidence="13">
    <location>
        <begin position="380"/>
        <end position="381"/>
    </location>
    <ligand>
        <name>IMP</name>
        <dbReference type="ChEBI" id="CHEBI:58053"/>
    </ligand>
</feature>
<dbReference type="GO" id="GO:0046872">
    <property type="term" value="F:metal ion binding"/>
    <property type="evidence" value="ECO:0007669"/>
    <property type="project" value="UniProtKB-UniRule"/>
</dbReference>
<dbReference type="InterPro" id="IPR015875">
    <property type="entry name" value="IMP_DH/GMP_Rdtase_CS"/>
</dbReference>
<dbReference type="PANTHER" id="PTHR11911">
    <property type="entry name" value="INOSINE-5-MONOPHOSPHATE DEHYDROGENASE RELATED"/>
    <property type="match status" value="1"/>
</dbReference>
<dbReference type="InterPro" id="IPR000644">
    <property type="entry name" value="CBS_dom"/>
</dbReference>
<dbReference type="SMART" id="SM01240">
    <property type="entry name" value="IMPDH"/>
    <property type="match status" value="1"/>
</dbReference>
<accession>A0A6G0T589</accession>
<feature type="active site" description="Thioimidate intermediate" evidence="13 14">
    <location>
        <position position="324"/>
    </location>
</feature>
<dbReference type="Pfam" id="PF00478">
    <property type="entry name" value="IMPDH"/>
    <property type="match status" value="1"/>
</dbReference>